<keyword evidence="1" id="KW-0472">Membrane</keyword>
<keyword evidence="1" id="KW-1133">Transmembrane helix</keyword>
<dbReference type="Proteomes" id="UP000184096">
    <property type="component" value="Chromosome I"/>
</dbReference>
<feature type="transmembrane region" description="Helical" evidence="1">
    <location>
        <begin position="15"/>
        <end position="36"/>
    </location>
</feature>
<sequence>MTMVVAPVTVMPMPVVPTMMVPTAVVPVTVMPAYLYRLDLIDFVLRHDCRLNVRRCSHGCRLGRDWRYGCSLRACAKQDRARDQPSTEIQEIPEFHEFKPLS</sequence>
<dbReference type="EMBL" id="LT670849">
    <property type="protein sequence ID" value="SHN85052.1"/>
    <property type="molecule type" value="Genomic_DNA"/>
</dbReference>
<reference evidence="3" key="1">
    <citation type="submission" date="2016-11" db="EMBL/GenBank/DDBJ databases">
        <authorList>
            <person name="Varghese N."/>
            <person name="Submissions S."/>
        </authorList>
    </citation>
    <scope>NUCLEOTIDE SEQUENCE [LARGE SCALE GENOMIC DNA]</scope>
    <source>
        <strain evidence="3">GAS401</strain>
    </source>
</reference>
<protein>
    <submittedName>
        <fullName evidence="2">Uncharacterized protein</fullName>
    </submittedName>
</protein>
<evidence type="ECO:0000313" key="3">
    <source>
        <dbReference type="Proteomes" id="UP000184096"/>
    </source>
</evidence>
<evidence type="ECO:0000313" key="2">
    <source>
        <dbReference type="EMBL" id="SHN85052.1"/>
    </source>
</evidence>
<gene>
    <name evidence="2" type="ORF">SAMN05444170_6150</name>
</gene>
<accession>A0A1M7UPV5</accession>
<keyword evidence="1" id="KW-0812">Transmembrane</keyword>
<organism evidence="2 3">
    <name type="scientific">Bradyrhizobium erythrophlei</name>
    <dbReference type="NCBI Taxonomy" id="1437360"/>
    <lineage>
        <taxon>Bacteria</taxon>
        <taxon>Pseudomonadati</taxon>
        <taxon>Pseudomonadota</taxon>
        <taxon>Alphaproteobacteria</taxon>
        <taxon>Hyphomicrobiales</taxon>
        <taxon>Nitrobacteraceae</taxon>
        <taxon>Bradyrhizobium</taxon>
    </lineage>
</organism>
<name>A0A1M7UPV5_9BRAD</name>
<evidence type="ECO:0000256" key="1">
    <source>
        <dbReference type="SAM" id="Phobius"/>
    </source>
</evidence>
<proteinExistence type="predicted"/>
<keyword evidence="3" id="KW-1185">Reference proteome</keyword>
<dbReference type="AlphaFoldDB" id="A0A1M7UPV5"/>